<dbReference type="HOGENOM" id="CLU_994767_0_0_1"/>
<dbReference type="GeneID" id="182741"/>
<dbReference type="UCSC" id="C17G1.2">
    <property type="organism name" value="c. elegans"/>
</dbReference>
<proteinExistence type="evidence at protein level"/>
<keyword evidence="6" id="KW-1267">Proteomics identification</keyword>
<keyword evidence="1" id="KW-1133">Transmembrane helix</keyword>
<dbReference type="OrthoDB" id="5874456at2759"/>
<dbReference type="PIR" id="T19363">
    <property type="entry name" value="T19363"/>
</dbReference>
<sequence length="280" mass="32034">MIIKLAIQVLILLTILLVNLPTSSSTVGEFNHKCPVCSTEEFTSKRWLMQDSDAGQAMSWVTWPGTDCKKYMFLMMPCNGSCVTITVEKQKGLDEYTYAGSLQECSDQLIYESPDLPEYIDFKSFSKNAVYVAKRSGHRITYNFTRHSLIDHDVYYSAREISDAINTLKKMKNCNESYFLKTKVLLLIGATIACSVLLLAVMKMLHRRRVSKRISIANRDARTRNIVIAMNEIDQENNIVAQEPGVSENQNQDPETELQEDMCTFERQNNAYQKIENDHL</sequence>
<reference evidence="3 4" key="1">
    <citation type="journal article" date="1998" name="Science">
        <title>Genome sequence of the nematode C. elegans: a platform for investigating biology.</title>
        <authorList>
            <consortium name="The C. elegans sequencing consortium"/>
            <person name="Sulson J.E."/>
            <person name="Waterston R."/>
        </authorList>
    </citation>
    <scope>NUCLEOTIDE SEQUENCE [LARGE SCALE GENOMIC DNA]</scope>
    <source>
        <strain evidence="3 4">Bristol N2</strain>
    </source>
</reference>
<evidence type="ECO:0007829" key="6">
    <source>
        <dbReference type="PeptideAtlas" id="Q93240"/>
    </source>
</evidence>
<dbReference type="Proteomes" id="UP000001940">
    <property type="component" value="Chromosome X"/>
</dbReference>
<evidence type="ECO:0000313" key="3">
    <source>
        <dbReference type="EMBL" id="CAB01672.1"/>
    </source>
</evidence>
<dbReference type="PANTHER" id="PTHR35178">
    <property type="entry name" value="FOLATE RECEPTOR HOMOLOG-RELATED"/>
    <property type="match status" value="1"/>
</dbReference>
<dbReference type="Bgee" id="WBGene00007649">
    <property type="expression patterns" value="Expressed in germ line (C elegans) and 2 other cell types or tissues"/>
</dbReference>
<keyword evidence="4" id="KW-1185">Reference proteome</keyword>
<dbReference type="CTD" id="182741"/>
<gene>
    <name evidence="3 5" type="ORF">C17G1.2</name>
    <name evidence="3" type="ORF">CELE_C17G1.2</name>
</gene>
<keyword evidence="2" id="KW-0732">Signal</keyword>
<dbReference type="OMA" id="CADELIH"/>
<keyword evidence="1" id="KW-0812">Transmembrane</keyword>
<dbReference type="AGR" id="WB:WBGene00007649"/>
<dbReference type="PANTHER" id="PTHR35178:SF5">
    <property type="entry name" value="PROTEIN CBG01935"/>
    <property type="match status" value="1"/>
</dbReference>
<dbReference type="eggNOG" id="ENOG502TFAB">
    <property type="taxonomic scope" value="Eukaryota"/>
</dbReference>
<feature type="transmembrane region" description="Helical" evidence="1">
    <location>
        <begin position="184"/>
        <end position="205"/>
    </location>
</feature>
<keyword evidence="1" id="KW-0472">Membrane</keyword>
<evidence type="ECO:0000256" key="2">
    <source>
        <dbReference type="SAM" id="SignalP"/>
    </source>
</evidence>
<dbReference type="AlphaFoldDB" id="Q93240"/>
<accession>Q93240</accession>
<dbReference type="RefSeq" id="NP_509665.1">
    <property type="nucleotide sequence ID" value="NM_077264.2"/>
</dbReference>
<dbReference type="PaxDb" id="6239-C17G1.2"/>
<dbReference type="STRING" id="6239.C17G1.2.1"/>
<dbReference type="EMBL" id="BX284606">
    <property type="protein sequence ID" value="CAB01672.1"/>
    <property type="molecule type" value="Genomic_DNA"/>
</dbReference>
<dbReference type="FunCoup" id="Q93240">
    <property type="interactions" value="842"/>
</dbReference>
<evidence type="ECO:0000313" key="4">
    <source>
        <dbReference type="Proteomes" id="UP000001940"/>
    </source>
</evidence>
<dbReference type="PhylomeDB" id="Q93240"/>
<protein>
    <submittedName>
        <fullName evidence="3">Uncharacterized protein</fullName>
    </submittedName>
</protein>
<dbReference type="PeptideAtlas" id="Q93240"/>
<feature type="chain" id="PRO_5004319397" evidence="2">
    <location>
        <begin position="26"/>
        <end position="280"/>
    </location>
</feature>
<dbReference type="KEGG" id="cel:CELE_C17G1.2"/>
<dbReference type="WormBase" id="C17G1.2">
    <property type="protein sequence ID" value="CE08281"/>
    <property type="gene ID" value="WBGene00007649"/>
</dbReference>
<evidence type="ECO:0000313" key="5">
    <source>
        <dbReference type="WormBase" id="C17G1.2"/>
    </source>
</evidence>
<organism evidence="3 4">
    <name type="scientific">Caenorhabditis elegans</name>
    <dbReference type="NCBI Taxonomy" id="6239"/>
    <lineage>
        <taxon>Eukaryota</taxon>
        <taxon>Metazoa</taxon>
        <taxon>Ecdysozoa</taxon>
        <taxon>Nematoda</taxon>
        <taxon>Chromadorea</taxon>
        <taxon>Rhabditida</taxon>
        <taxon>Rhabditina</taxon>
        <taxon>Rhabditomorpha</taxon>
        <taxon>Rhabditoidea</taxon>
        <taxon>Rhabditidae</taxon>
        <taxon>Peloderinae</taxon>
        <taxon>Caenorhabditis</taxon>
    </lineage>
</organism>
<feature type="signal peptide" evidence="2">
    <location>
        <begin position="1"/>
        <end position="25"/>
    </location>
</feature>
<name>Q93240_CAEEL</name>
<evidence type="ECO:0000256" key="1">
    <source>
        <dbReference type="SAM" id="Phobius"/>
    </source>
</evidence>
<dbReference type="InParanoid" id="Q93240"/>